<accession>S4PIZ3</accession>
<evidence type="ECO:0000313" key="1">
    <source>
        <dbReference type="EMBL" id="JAA89753.1"/>
    </source>
</evidence>
<reference evidence="1" key="1">
    <citation type="journal article" date="2013" name="BMC Genomics">
        <title>Unscrambling butterfly oogenesis.</title>
        <authorList>
            <person name="Carter J.M."/>
            <person name="Baker S.C."/>
            <person name="Pink R."/>
            <person name="Carter D.R."/>
            <person name="Collins A."/>
            <person name="Tomlin J."/>
            <person name="Gibbs M."/>
            <person name="Breuker C.J."/>
        </authorList>
    </citation>
    <scope>NUCLEOTIDE SEQUENCE</scope>
    <source>
        <tissue evidence="1">Ovary</tissue>
    </source>
</reference>
<sequence length="83" mass="8979">MSLISVLLCKALNTASKHSLMLYIFLSVLADDDMSLFSSSRDFTMHLLILAIFPSVACASTVEWLSPPQSKGPCLAVKSSKEA</sequence>
<proteinExistence type="predicted"/>
<organism evidence="1">
    <name type="scientific">Pararge aegeria</name>
    <name type="common">speckled wood butterfly</name>
    <dbReference type="NCBI Taxonomy" id="116150"/>
    <lineage>
        <taxon>Eukaryota</taxon>
        <taxon>Metazoa</taxon>
        <taxon>Ecdysozoa</taxon>
        <taxon>Arthropoda</taxon>
        <taxon>Hexapoda</taxon>
        <taxon>Insecta</taxon>
        <taxon>Pterygota</taxon>
        <taxon>Neoptera</taxon>
        <taxon>Endopterygota</taxon>
        <taxon>Lepidoptera</taxon>
        <taxon>Glossata</taxon>
        <taxon>Ditrysia</taxon>
        <taxon>Papilionoidea</taxon>
        <taxon>Nymphalidae</taxon>
        <taxon>Satyrinae</taxon>
        <taxon>Satyrini</taxon>
        <taxon>Parargina</taxon>
        <taxon>Pararge</taxon>
    </lineage>
</organism>
<dbReference type="AlphaFoldDB" id="S4PIZ3"/>
<protein>
    <submittedName>
        <fullName evidence="1">Uncharacterized protein</fullName>
    </submittedName>
</protein>
<reference evidence="1" key="2">
    <citation type="submission" date="2013-05" db="EMBL/GenBank/DDBJ databases">
        <authorList>
            <person name="Carter J.-M."/>
            <person name="Baker S.C."/>
            <person name="Pink R."/>
            <person name="Carter D.R.F."/>
            <person name="Collins A."/>
            <person name="Tomlin J."/>
            <person name="Gibbs M."/>
            <person name="Breuker C.J."/>
        </authorList>
    </citation>
    <scope>NUCLEOTIDE SEQUENCE</scope>
    <source>
        <tissue evidence="1">Ovary</tissue>
    </source>
</reference>
<dbReference type="EMBL" id="GAIX01002807">
    <property type="protein sequence ID" value="JAA89753.1"/>
    <property type="molecule type" value="Transcribed_RNA"/>
</dbReference>
<name>S4PIZ3_9NEOP</name>
<feature type="non-terminal residue" evidence="1">
    <location>
        <position position="83"/>
    </location>
</feature>